<dbReference type="KEGG" id="psti:SOO65_10215"/>
<proteinExistence type="predicted"/>
<protein>
    <submittedName>
        <fullName evidence="2">Uncharacterized protein</fullName>
    </submittedName>
</protein>
<dbReference type="Proteomes" id="UP001324634">
    <property type="component" value="Chromosome"/>
</dbReference>
<dbReference type="AlphaFoldDB" id="A0AAX4HUZ9"/>
<gene>
    <name evidence="2" type="ORF">SOO65_10215</name>
</gene>
<name>A0AAX4HUZ9_9BACT</name>
<feature type="chain" id="PRO_5043836600" evidence="1">
    <location>
        <begin position="19"/>
        <end position="151"/>
    </location>
</feature>
<reference evidence="2 3" key="1">
    <citation type="submission" date="2023-11" db="EMBL/GenBank/DDBJ databases">
        <title>Peredibacter starrii A3.12.</title>
        <authorList>
            <person name="Mitchell R.J."/>
        </authorList>
    </citation>
    <scope>NUCLEOTIDE SEQUENCE [LARGE SCALE GENOMIC DNA]</scope>
    <source>
        <strain evidence="2 3">A3.12</strain>
    </source>
</reference>
<dbReference type="EMBL" id="CP139487">
    <property type="protein sequence ID" value="WPU67127.1"/>
    <property type="molecule type" value="Genomic_DNA"/>
</dbReference>
<keyword evidence="1" id="KW-0732">Signal</keyword>
<feature type="signal peptide" evidence="1">
    <location>
        <begin position="1"/>
        <end position="18"/>
    </location>
</feature>
<evidence type="ECO:0000313" key="2">
    <source>
        <dbReference type="EMBL" id="WPU67127.1"/>
    </source>
</evidence>
<evidence type="ECO:0000313" key="3">
    <source>
        <dbReference type="Proteomes" id="UP001324634"/>
    </source>
</evidence>
<organism evidence="2 3">
    <name type="scientific">Peredibacter starrii</name>
    <dbReference type="NCBI Taxonomy" id="28202"/>
    <lineage>
        <taxon>Bacteria</taxon>
        <taxon>Pseudomonadati</taxon>
        <taxon>Bdellovibrionota</taxon>
        <taxon>Bacteriovoracia</taxon>
        <taxon>Bacteriovoracales</taxon>
        <taxon>Bacteriovoracaceae</taxon>
        <taxon>Peredibacter</taxon>
    </lineage>
</organism>
<sequence length="151" mass="16893">MKNLLVILSLVLSSFSFAGPEDHIPGAVYATKSKVPYYLMELVFDSAVVTPNLRTLFLEARYGNFFGDFKVTNVIFKTEDDMVITAEKVLFDRSSGICDDAERAVATVKAVSNITSGIDPKAMEISVEYWSTNDNCHNYGQTEILKYELKQ</sequence>
<accession>A0AAX4HUZ9</accession>
<keyword evidence="3" id="KW-1185">Reference proteome</keyword>
<dbReference type="RefSeq" id="WP_321400010.1">
    <property type="nucleotide sequence ID" value="NZ_CP139487.1"/>
</dbReference>
<evidence type="ECO:0000256" key="1">
    <source>
        <dbReference type="SAM" id="SignalP"/>
    </source>
</evidence>